<evidence type="ECO:0000313" key="3">
    <source>
        <dbReference type="EMBL" id="GAG16765.1"/>
    </source>
</evidence>
<protein>
    <submittedName>
        <fullName evidence="3">Uncharacterized protein</fullName>
    </submittedName>
</protein>
<evidence type="ECO:0000256" key="1">
    <source>
        <dbReference type="SAM" id="Coils"/>
    </source>
</evidence>
<feature type="transmembrane region" description="Helical" evidence="2">
    <location>
        <begin position="189"/>
        <end position="210"/>
    </location>
</feature>
<feature type="coiled-coil region" evidence="1">
    <location>
        <begin position="121"/>
        <end position="155"/>
    </location>
</feature>
<keyword evidence="2" id="KW-0812">Transmembrane</keyword>
<evidence type="ECO:0000256" key="2">
    <source>
        <dbReference type="SAM" id="Phobius"/>
    </source>
</evidence>
<organism evidence="3">
    <name type="scientific">marine sediment metagenome</name>
    <dbReference type="NCBI Taxonomy" id="412755"/>
    <lineage>
        <taxon>unclassified sequences</taxon>
        <taxon>metagenomes</taxon>
        <taxon>ecological metagenomes</taxon>
    </lineage>
</organism>
<name>X0VEK4_9ZZZZ</name>
<dbReference type="EMBL" id="BARS01033952">
    <property type="protein sequence ID" value="GAG16765.1"/>
    <property type="molecule type" value="Genomic_DNA"/>
</dbReference>
<feature type="non-terminal residue" evidence="3">
    <location>
        <position position="1"/>
    </location>
</feature>
<feature type="coiled-coil region" evidence="1">
    <location>
        <begin position="63"/>
        <end position="90"/>
    </location>
</feature>
<dbReference type="AlphaFoldDB" id="X0VEK4"/>
<keyword evidence="2" id="KW-0472">Membrane</keyword>
<keyword evidence="2" id="KW-1133">Transmembrane helix</keyword>
<dbReference type="Gene3D" id="1.20.1270.390">
    <property type="match status" value="1"/>
</dbReference>
<reference evidence="3" key="1">
    <citation type="journal article" date="2014" name="Front. Microbiol.">
        <title>High frequency of phylogenetically diverse reductive dehalogenase-homologous genes in deep subseafloor sedimentary metagenomes.</title>
        <authorList>
            <person name="Kawai M."/>
            <person name="Futagami T."/>
            <person name="Toyoda A."/>
            <person name="Takaki Y."/>
            <person name="Nishi S."/>
            <person name="Hori S."/>
            <person name="Arai W."/>
            <person name="Tsubouchi T."/>
            <person name="Morono Y."/>
            <person name="Uchiyama I."/>
            <person name="Ito T."/>
            <person name="Fujiyama A."/>
            <person name="Inagaki F."/>
            <person name="Takami H."/>
        </authorList>
    </citation>
    <scope>NUCLEOTIDE SEQUENCE</scope>
    <source>
        <strain evidence="3">Expedition CK06-06</strain>
    </source>
</reference>
<comment type="caution">
    <text evidence="3">The sequence shown here is derived from an EMBL/GenBank/DDBJ whole genome shotgun (WGS) entry which is preliminary data.</text>
</comment>
<keyword evidence="1" id="KW-0175">Coiled coil</keyword>
<sequence>FSWANTASPEEASGAVTAAEAVLAGLSGYDVSDAEDMLDDAKTELADGEYDEAVALAEEAGEFAPAIAAIEDAEDEIADLEDQFYDVTAALAKLDDAKDALADGDYEYATQLANAAPALAEEPQEKTLEEAQDAIDDAEAEIANLEGQMYDVAAAKAKIAQAKAELADEDYVEAYNLAGEAAALAVAPYWLYALIVAIVLIVILVGFYLYRQRQKK</sequence>
<gene>
    <name evidence="3" type="ORF">S01H1_52524</name>
</gene>
<proteinExistence type="predicted"/>
<accession>X0VEK4</accession>